<feature type="region of interest" description="Disordered" evidence="1">
    <location>
        <begin position="649"/>
        <end position="673"/>
    </location>
</feature>
<protein>
    <recommendedName>
        <fullName evidence="4">Fungal N-terminal domain-containing protein</fullName>
    </recommendedName>
</protein>
<dbReference type="Proteomes" id="UP000532311">
    <property type="component" value="Unassembled WGS sequence"/>
</dbReference>
<dbReference type="AlphaFoldDB" id="A0A8H6DGR6"/>
<keyword evidence="3" id="KW-1185">Reference proteome</keyword>
<evidence type="ECO:0008006" key="4">
    <source>
        <dbReference type="Google" id="ProtNLM"/>
    </source>
</evidence>
<organism evidence="2 3">
    <name type="scientific">Fusarium globosum</name>
    <dbReference type="NCBI Taxonomy" id="78864"/>
    <lineage>
        <taxon>Eukaryota</taxon>
        <taxon>Fungi</taxon>
        <taxon>Dikarya</taxon>
        <taxon>Ascomycota</taxon>
        <taxon>Pezizomycotina</taxon>
        <taxon>Sordariomycetes</taxon>
        <taxon>Hypocreomycetidae</taxon>
        <taxon>Hypocreales</taxon>
        <taxon>Nectriaceae</taxon>
        <taxon>Fusarium</taxon>
        <taxon>Fusarium fujikuroi species complex</taxon>
    </lineage>
</organism>
<evidence type="ECO:0000313" key="3">
    <source>
        <dbReference type="Proteomes" id="UP000532311"/>
    </source>
</evidence>
<gene>
    <name evidence="2" type="ORF">FGLOB1_2382</name>
</gene>
<dbReference type="EMBL" id="JAAQPF010000083">
    <property type="protein sequence ID" value="KAF5716891.1"/>
    <property type="molecule type" value="Genomic_DNA"/>
</dbReference>
<name>A0A8H6DGR6_9HYPO</name>
<accession>A0A8H6DGR6</accession>
<comment type="caution">
    <text evidence="2">The sequence shown here is derived from an EMBL/GenBank/DDBJ whole genome shotgun (WGS) entry which is preliminary data.</text>
</comment>
<sequence>MEPISLAFEITSLSMQLVGMVKTIKGLVTAYNSAAQEIEELCLKLEDIEITCNCLGAALSQANGLTQIPELPPLLNRVKGSIQDCYDKASKVNQVIAKVYAKVESNRNPLRTMGSSFLRYRSQLATCVGSLDDSRSTLNYNMNLMSLVLNIKTAQAPSISIPVIQSLPRPAHFPGLPEVSATNHSVSPQHKSKDIIKTWRHQCSGLAFIQKTQKSRIQDFDASNVQPLAHTQESTTFTFGSSLLNTYIELSVMRGSLAPFSFRVQIPRVLLISEDAIGVGERVRNAFESDDLQATQDLLSQGLLTPATVVTYTEYDPKNEASLLGLALSLRSRKILNFLKYQLDLSDSRNHVACFNFQYRHSGSEEDLACYVEYIHLRGGLMTPSELGVLLWTSKAWHITTCLEACRQYFPYNWDCFDDVILSELSYGFSQLSTRQMSNTELEDWAPLFTEIVARNQDLLANPQYHRFTANLWFMLWYSFDPDDAWYRVCRWVDLLELAQIDIAMYLKVAINYCSNRWVETQARGFRQFEDSAVRRELFSRYHKGREIPCWIEVADSSCPIRELLTEFPALRYMDDQILRGGWGRRTGAYKHLNSGTNLDASHFSMIYWPVLPSLNRYSSMGGGRNNRPYLADWADRACELQERRFERREHRRPQKLKGEGNEWKGIPGAWVE</sequence>
<proteinExistence type="predicted"/>
<reference evidence="2 3" key="1">
    <citation type="submission" date="2020-05" db="EMBL/GenBank/DDBJ databases">
        <title>Identification and distribution of gene clusters putatively required for synthesis of sphingolipid metabolism inhibitors in phylogenetically diverse species of the filamentous fungus Fusarium.</title>
        <authorList>
            <person name="Kim H.-S."/>
            <person name="Busman M."/>
            <person name="Brown D.W."/>
            <person name="Divon H."/>
            <person name="Uhlig S."/>
            <person name="Proctor R.H."/>
        </authorList>
    </citation>
    <scope>NUCLEOTIDE SEQUENCE [LARGE SCALE GENOMIC DNA]</scope>
    <source>
        <strain evidence="2 3">NRRL 26131</strain>
    </source>
</reference>
<evidence type="ECO:0000256" key="1">
    <source>
        <dbReference type="SAM" id="MobiDB-lite"/>
    </source>
</evidence>
<evidence type="ECO:0000313" key="2">
    <source>
        <dbReference type="EMBL" id="KAF5716891.1"/>
    </source>
</evidence>